<reference evidence="1" key="2">
    <citation type="submission" date="2022-09" db="EMBL/GenBank/DDBJ databases">
        <title>Biosynthetic gene clusters of Dactylosporangioum fulvum.</title>
        <authorList>
            <person name="Caradec T."/>
        </authorList>
    </citation>
    <scope>NUCLEOTIDE SEQUENCE</scope>
    <source>
        <strain evidence="1">NRRL B-16292</strain>
    </source>
</reference>
<dbReference type="Proteomes" id="UP001059617">
    <property type="component" value="Chromosome"/>
</dbReference>
<dbReference type="RefSeq" id="WP_259858305.1">
    <property type="nucleotide sequence ID" value="NZ_BAAAST010000135.1"/>
</dbReference>
<evidence type="ECO:0000313" key="2">
    <source>
        <dbReference type="Proteomes" id="UP001059617"/>
    </source>
</evidence>
<sequence length="51" mass="5514">MGVDEHRVHHLDRQAAGDEQKCGCGLTGFLEAATGDTYLAMRRRVVGTGNL</sequence>
<reference evidence="1" key="1">
    <citation type="submission" date="2021-04" db="EMBL/GenBank/DDBJ databases">
        <authorList>
            <person name="Hartkoorn R.C."/>
            <person name="Beaudoing E."/>
            <person name="Hot D."/>
        </authorList>
    </citation>
    <scope>NUCLEOTIDE SEQUENCE</scope>
    <source>
        <strain evidence="1">NRRL B-16292</strain>
    </source>
</reference>
<protein>
    <submittedName>
        <fullName evidence="1">Uncharacterized protein</fullName>
    </submittedName>
</protein>
<proteinExistence type="predicted"/>
<name>A0ABY5VS17_9ACTN</name>
<dbReference type="EMBL" id="CP073720">
    <property type="protein sequence ID" value="UWP80543.1"/>
    <property type="molecule type" value="Genomic_DNA"/>
</dbReference>
<gene>
    <name evidence="1" type="ORF">Dfulv_36055</name>
</gene>
<accession>A0ABY5VS17</accession>
<keyword evidence="2" id="KW-1185">Reference proteome</keyword>
<evidence type="ECO:0000313" key="1">
    <source>
        <dbReference type="EMBL" id="UWP80543.1"/>
    </source>
</evidence>
<organism evidence="1 2">
    <name type="scientific">Dactylosporangium fulvum</name>
    <dbReference type="NCBI Taxonomy" id="53359"/>
    <lineage>
        <taxon>Bacteria</taxon>
        <taxon>Bacillati</taxon>
        <taxon>Actinomycetota</taxon>
        <taxon>Actinomycetes</taxon>
        <taxon>Micromonosporales</taxon>
        <taxon>Micromonosporaceae</taxon>
        <taxon>Dactylosporangium</taxon>
    </lineage>
</organism>